<dbReference type="GO" id="GO:0005886">
    <property type="term" value="C:plasma membrane"/>
    <property type="evidence" value="ECO:0007669"/>
    <property type="project" value="TreeGrafter"/>
</dbReference>
<evidence type="ECO:0000313" key="8">
    <source>
        <dbReference type="Proteomes" id="UP000769156"/>
    </source>
</evidence>
<evidence type="ECO:0000259" key="6">
    <source>
        <dbReference type="Pfam" id="PF01957"/>
    </source>
</evidence>
<name>A0A921I194_9FIRM</name>
<dbReference type="InterPro" id="IPR052165">
    <property type="entry name" value="Membrane_assoc_protease"/>
</dbReference>
<evidence type="ECO:0000313" key="7">
    <source>
        <dbReference type="EMBL" id="HJF94939.1"/>
    </source>
</evidence>
<dbReference type="EMBL" id="DYVY01000150">
    <property type="protein sequence ID" value="HJF94939.1"/>
    <property type="molecule type" value="Genomic_DNA"/>
</dbReference>
<dbReference type="AlphaFoldDB" id="A0A921I194"/>
<dbReference type="Pfam" id="PF01957">
    <property type="entry name" value="NfeD"/>
    <property type="match status" value="1"/>
</dbReference>
<keyword evidence="2 5" id="KW-0812">Transmembrane</keyword>
<dbReference type="Gene3D" id="2.40.50.140">
    <property type="entry name" value="Nucleic acid-binding proteins"/>
    <property type="match status" value="1"/>
</dbReference>
<feature type="domain" description="NfeD-like C-terminal" evidence="6">
    <location>
        <begin position="80"/>
        <end position="141"/>
    </location>
</feature>
<feature type="transmembrane region" description="Helical" evidence="5">
    <location>
        <begin position="7"/>
        <end position="30"/>
    </location>
</feature>
<protein>
    <submittedName>
        <fullName evidence="7">NfeD family protein</fullName>
    </submittedName>
</protein>
<evidence type="ECO:0000256" key="2">
    <source>
        <dbReference type="ARBA" id="ARBA00022692"/>
    </source>
</evidence>
<evidence type="ECO:0000256" key="1">
    <source>
        <dbReference type="ARBA" id="ARBA00004141"/>
    </source>
</evidence>
<evidence type="ECO:0000256" key="5">
    <source>
        <dbReference type="SAM" id="Phobius"/>
    </source>
</evidence>
<dbReference type="PANTHER" id="PTHR33507:SF3">
    <property type="entry name" value="INNER MEMBRANE PROTEIN YBBJ"/>
    <property type="match status" value="1"/>
</dbReference>
<dbReference type="SUPFAM" id="SSF141322">
    <property type="entry name" value="NfeD domain-like"/>
    <property type="match status" value="1"/>
</dbReference>
<dbReference type="Proteomes" id="UP000769156">
    <property type="component" value="Unassembled WGS sequence"/>
</dbReference>
<gene>
    <name evidence="7" type="ORF">K8V82_09150</name>
</gene>
<proteinExistence type="predicted"/>
<dbReference type="OrthoDB" id="5054at2"/>
<reference evidence="7" key="2">
    <citation type="submission" date="2021-09" db="EMBL/GenBank/DDBJ databases">
        <authorList>
            <person name="Gilroy R."/>
        </authorList>
    </citation>
    <scope>NUCLEOTIDE SEQUENCE</scope>
    <source>
        <strain evidence="7">ChiSjej5B23-16112</strain>
    </source>
</reference>
<dbReference type="RefSeq" id="WP_076780092.1">
    <property type="nucleotide sequence ID" value="NZ_CALKQL010000001.1"/>
</dbReference>
<organism evidence="7 8">
    <name type="scientific">Lachnoclostridium phocaeense</name>
    <dbReference type="NCBI Taxonomy" id="1871021"/>
    <lineage>
        <taxon>Bacteria</taxon>
        <taxon>Bacillati</taxon>
        <taxon>Bacillota</taxon>
        <taxon>Clostridia</taxon>
        <taxon>Lachnospirales</taxon>
        <taxon>Lachnospiraceae</taxon>
    </lineage>
</organism>
<evidence type="ECO:0000256" key="3">
    <source>
        <dbReference type="ARBA" id="ARBA00022989"/>
    </source>
</evidence>
<sequence length="145" mass="15691">MSPIYWIIIFIVLLIIEIATLGLTTVWFAAGALAAFLAGILGAGLAVQIVLFLVVSIVLLVLTRPVALKYFNNKRQSTNVESMIGRQGVVLETIDTIKSQGLVEVDGETWSARTDEPEGVIPKDTVVSVEGVQGVKLIVKKKEEL</sequence>
<dbReference type="InterPro" id="IPR012340">
    <property type="entry name" value="NA-bd_OB-fold"/>
</dbReference>
<dbReference type="InterPro" id="IPR002810">
    <property type="entry name" value="NfeD-like_C"/>
</dbReference>
<keyword evidence="4 5" id="KW-0472">Membrane</keyword>
<keyword evidence="3 5" id="KW-1133">Transmembrane helix</keyword>
<comment type="caution">
    <text evidence="7">The sequence shown here is derived from an EMBL/GenBank/DDBJ whole genome shotgun (WGS) entry which is preliminary data.</text>
</comment>
<accession>A0A921I194</accession>
<dbReference type="PANTHER" id="PTHR33507">
    <property type="entry name" value="INNER MEMBRANE PROTEIN YBBJ"/>
    <property type="match status" value="1"/>
</dbReference>
<comment type="subcellular location">
    <subcellularLocation>
        <location evidence="1">Membrane</location>
        <topology evidence="1">Multi-pass membrane protein</topology>
    </subcellularLocation>
</comment>
<evidence type="ECO:0000256" key="4">
    <source>
        <dbReference type="ARBA" id="ARBA00023136"/>
    </source>
</evidence>
<feature type="transmembrane region" description="Helical" evidence="5">
    <location>
        <begin position="36"/>
        <end position="62"/>
    </location>
</feature>
<reference evidence="7" key="1">
    <citation type="journal article" date="2021" name="PeerJ">
        <title>Extensive microbial diversity within the chicken gut microbiome revealed by metagenomics and culture.</title>
        <authorList>
            <person name="Gilroy R."/>
            <person name="Ravi A."/>
            <person name="Getino M."/>
            <person name="Pursley I."/>
            <person name="Horton D.L."/>
            <person name="Alikhan N.F."/>
            <person name="Baker D."/>
            <person name="Gharbi K."/>
            <person name="Hall N."/>
            <person name="Watson M."/>
            <person name="Adriaenssens E.M."/>
            <person name="Foster-Nyarko E."/>
            <person name="Jarju S."/>
            <person name="Secka A."/>
            <person name="Antonio M."/>
            <person name="Oren A."/>
            <person name="Chaudhuri R.R."/>
            <person name="La Ragione R."/>
            <person name="Hildebrand F."/>
            <person name="Pallen M.J."/>
        </authorList>
    </citation>
    <scope>NUCLEOTIDE SEQUENCE</scope>
    <source>
        <strain evidence="7">ChiSjej5B23-16112</strain>
    </source>
</reference>